<dbReference type="GO" id="GO:0080120">
    <property type="term" value="P:CAAX-box protein maturation"/>
    <property type="evidence" value="ECO:0007669"/>
    <property type="project" value="UniProtKB-ARBA"/>
</dbReference>
<dbReference type="GO" id="GO:0006508">
    <property type="term" value="P:proteolysis"/>
    <property type="evidence" value="ECO:0007669"/>
    <property type="project" value="UniProtKB-KW"/>
</dbReference>
<dbReference type="PANTHER" id="PTHR36435:SF1">
    <property type="entry name" value="CAAX AMINO TERMINAL PROTEASE FAMILY PROTEIN"/>
    <property type="match status" value="1"/>
</dbReference>
<dbReference type="InterPro" id="IPR003675">
    <property type="entry name" value="Rce1/LyrA-like_dom"/>
</dbReference>
<sequence>MEKESSFATRTLSIIGFGLLAFAITILAGGIWSALLVTNLRSSPAVPWSVPVMTLLLWLMWSYLGGKGWPRSTSDARRHYLRANRRSARTYLWSFAAGVLSVVALAGYWIVLFRLVKMPPNALPDMSSYPRMTVALMILMGSLVAPFMEEAGFRGYFQVALEREVRGWVAVTVSSLVFAFAHFAHGILWPKLLVYFLVGVGFGTTAYLTNSTLPAILPHMIGDLTFFTLVWPHDVARRLVRDGGTDNWFWIHVMQAIVFTVLAVWAFQRLAAEVRPARGHPVNEDLFAGTPVRGDHFVMGIPLRLAAPVGREEDDSDQREGHAKL</sequence>
<feature type="transmembrane region" description="Helical" evidence="1">
    <location>
        <begin position="48"/>
        <end position="69"/>
    </location>
</feature>
<keyword evidence="1" id="KW-0472">Membrane</keyword>
<dbReference type="Pfam" id="PF02517">
    <property type="entry name" value="Rce1-like"/>
    <property type="match status" value="1"/>
</dbReference>
<feature type="transmembrane region" description="Helical" evidence="1">
    <location>
        <begin position="248"/>
        <end position="267"/>
    </location>
</feature>
<dbReference type="EMBL" id="JACHDY010000002">
    <property type="protein sequence ID" value="MBB5317393.1"/>
    <property type="molecule type" value="Genomic_DNA"/>
</dbReference>
<dbReference type="GO" id="GO:0004175">
    <property type="term" value="F:endopeptidase activity"/>
    <property type="evidence" value="ECO:0007669"/>
    <property type="project" value="UniProtKB-ARBA"/>
</dbReference>
<name>A0A7W8IJK7_9BACT</name>
<keyword evidence="4" id="KW-1185">Reference proteome</keyword>
<feature type="transmembrane region" description="Helical" evidence="1">
    <location>
        <begin position="168"/>
        <end position="186"/>
    </location>
</feature>
<feature type="transmembrane region" description="Helical" evidence="1">
    <location>
        <begin position="12"/>
        <end position="36"/>
    </location>
</feature>
<organism evidence="3 4">
    <name type="scientific">Tunturiibacter empetritectus</name>
    <dbReference type="NCBI Taxonomy" id="3069691"/>
    <lineage>
        <taxon>Bacteria</taxon>
        <taxon>Pseudomonadati</taxon>
        <taxon>Acidobacteriota</taxon>
        <taxon>Terriglobia</taxon>
        <taxon>Terriglobales</taxon>
        <taxon>Acidobacteriaceae</taxon>
        <taxon>Tunturiibacter</taxon>
    </lineage>
</organism>
<dbReference type="InterPro" id="IPR052710">
    <property type="entry name" value="CAAX_protease"/>
</dbReference>
<accession>A0A7W8IJK7</accession>
<evidence type="ECO:0000313" key="3">
    <source>
        <dbReference type="EMBL" id="MBB5317393.1"/>
    </source>
</evidence>
<evidence type="ECO:0000259" key="2">
    <source>
        <dbReference type="Pfam" id="PF02517"/>
    </source>
</evidence>
<dbReference type="Proteomes" id="UP000568106">
    <property type="component" value="Unassembled WGS sequence"/>
</dbReference>
<comment type="caution">
    <text evidence="3">The sequence shown here is derived from an EMBL/GenBank/DDBJ whole genome shotgun (WGS) entry which is preliminary data.</text>
</comment>
<dbReference type="PANTHER" id="PTHR36435">
    <property type="entry name" value="SLR1288 PROTEIN"/>
    <property type="match status" value="1"/>
</dbReference>
<feature type="transmembrane region" description="Helical" evidence="1">
    <location>
        <begin position="131"/>
        <end position="148"/>
    </location>
</feature>
<keyword evidence="1" id="KW-1133">Transmembrane helix</keyword>
<feature type="domain" description="CAAX prenyl protease 2/Lysostaphin resistance protein A-like" evidence="2">
    <location>
        <begin position="134"/>
        <end position="224"/>
    </location>
</feature>
<gene>
    <name evidence="3" type="ORF">HDF09_002062</name>
</gene>
<evidence type="ECO:0000256" key="1">
    <source>
        <dbReference type="SAM" id="Phobius"/>
    </source>
</evidence>
<protein>
    <submittedName>
        <fullName evidence="3">Membrane protease YdiL (CAAX protease family)</fullName>
    </submittedName>
</protein>
<reference evidence="3" key="1">
    <citation type="submission" date="2020-08" db="EMBL/GenBank/DDBJ databases">
        <title>Genomic Encyclopedia of Type Strains, Phase IV (KMG-V): Genome sequencing to study the core and pangenomes of soil and plant-associated prokaryotes.</title>
        <authorList>
            <person name="Whitman W."/>
        </authorList>
    </citation>
    <scope>NUCLEOTIDE SEQUENCE [LARGE SCALE GENOMIC DNA]</scope>
    <source>
        <strain evidence="3">M8UP27</strain>
    </source>
</reference>
<evidence type="ECO:0000313" key="4">
    <source>
        <dbReference type="Proteomes" id="UP000568106"/>
    </source>
</evidence>
<dbReference type="AlphaFoldDB" id="A0A7W8IJK7"/>
<feature type="transmembrane region" description="Helical" evidence="1">
    <location>
        <begin position="90"/>
        <end position="111"/>
    </location>
</feature>
<keyword evidence="1" id="KW-0812">Transmembrane</keyword>
<keyword evidence="3" id="KW-0645">Protease</keyword>
<proteinExistence type="predicted"/>
<keyword evidence="3" id="KW-0378">Hydrolase</keyword>